<organism evidence="1 2">
    <name type="scientific">Choristoneura fumiferana</name>
    <name type="common">Spruce budworm moth</name>
    <name type="synonym">Archips fumiferana</name>
    <dbReference type="NCBI Taxonomy" id="7141"/>
    <lineage>
        <taxon>Eukaryota</taxon>
        <taxon>Metazoa</taxon>
        <taxon>Ecdysozoa</taxon>
        <taxon>Arthropoda</taxon>
        <taxon>Hexapoda</taxon>
        <taxon>Insecta</taxon>
        <taxon>Pterygota</taxon>
        <taxon>Neoptera</taxon>
        <taxon>Endopterygota</taxon>
        <taxon>Lepidoptera</taxon>
        <taxon>Glossata</taxon>
        <taxon>Ditrysia</taxon>
        <taxon>Tortricoidea</taxon>
        <taxon>Tortricidae</taxon>
        <taxon>Tortricinae</taxon>
        <taxon>Choristoneura</taxon>
    </lineage>
</organism>
<name>A0ACC0KP25_CHOFU</name>
<gene>
    <name evidence="1" type="ORF">MSG28_010700</name>
</gene>
<sequence length="494" mass="54426">MSAGALRADAAGDSTPGSDGGITRLFPKCRPRSMHQHDRLHATAVLYCRPRRCINATQVSNSLHAPLFCTTGPGACINAASEQQTPRHRCPLLPAENASTRHRDCRLRRMHQHTKHGECQSPHQTVLTNGPGACINVASEQKDWRLLSYTGGPGASTPYRINNEPKKMISRHTSPTYTNGDRDTREGTMGIPKNSSPILDPHKTNDVSTKSSPIAVVADGEVVVFDDNEDWKGLRTDPDASDNEIDLSVKRTLDNMKNGDSDLMNNKSEVSESESSPGEERSDASPSGVWMSGDEDKGRFTRVIGELPIAEYEGSPRRYGIGSQKAQPVRSPRPGFPQRIVTESRDVTPPSGSAAFDYLYEFSETRKVLEEFFRCPAVAAHTQLNSHDEIVNFQELDYELRRQTQDCPSENGVEGSDAEWPHADTLDSPHTAHNHTNFLDYSEVSPPPPAPAPHRPPDEPPAERAPHAPHTPHTTHAPHAPHTPHTPHDDVYPR</sequence>
<comment type="caution">
    <text evidence="1">The sequence shown here is derived from an EMBL/GenBank/DDBJ whole genome shotgun (WGS) entry which is preliminary data.</text>
</comment>
<proteinExistence type="predicted"/>
<dbReference type="EMBL" id="CM046118">
    <property type="protein sequence ID" value="KAI8438055.1"/>
    <property type="molecule type" value="Genomic_DNA"/>
</dbReference>
<evidence type="ECO:0000313" key="1">
    <source>
        <dbReference type="EMBL" id="KAI8438055.1"/>
    </source>
</evidence>
<keyword evidence="2" id="KW-1185">Reference proteome</keyword>
<reference evidence="1 2" key="1">
    <citation type="journal article" date="2022" name="Genome Biol. Evol.">
        <title>The Spruce Budworm Genome: Reconstructing the Evolutionary History of Antifreeze Proteins.</title>
        <authorList>
            <person name="Beliveau C."/>
            <person name="Gagne P."/>
            <person name="Picq S."/>
            <person name="Vernygora O."/>
            <person name="Keeling C.I."/>
            <person name="Pinkney K."/>
            <person name="Doucet D."/>
            <person name="Wen F."/>
            <person name="Johnston J.S."/>
            <person name="Maaroufi H."/>
            <person name="Boyle B."/>
            <person name="Laroche J."/>
            <person name="Dewar K."/>
            <person name="Juretic N."/>
            <person name="Blackburn G."/>
            <person name="Nisole A."/>
            <person name="Brunet B."/>
            <person name="Brandao M."/>
            <person name="Lumley L."/>
            <person name="Duan J."/>
            <person name="Quan G."/>
            <person name="Lucarotti C.J."/>
            <person name="Roe A.D."/>
            <person name="Sperling F.A.H."/>
            <person name="Levesque R.C."/>
            <person name="Cusson M."/>
        </authorList>
    </citation>
    <scope>NUCLEOTIDE SEQUENCE [LARGE SCALE GENOMIC DNA]</scope>
    <source>
        <strain evidence="1">Glfc:IPQL:Cfum</strain>
    </source>
</reference>
<dbReference type="Proteomes" id="UP001064048">
    <property type="component" value="Chromosome 18"/>
</dbReference>
<evidence type="ECO:0000313" key="2">
    <source>
        <dbReference type="Proteomes" id="UP001064048"/>
    </source>
</evidence>
<accession>A0ACC0KP25</accession>
<protein>
    <submittedName>
        <fullName evidence="1">Uncharacterized protein</fullName>
    </submittedName>
</protein>